<evidence type="ECO:0000256" key="1">
    <source>
        <dbReference type="SAM" id="SignalP"/>
    </source>
</evidence>
<reference evidence="3" key="1">
    <citation type="journal article" date="2019" name="Int. J. Syst. Evol. Microbiol.">
        <title>The Global Catalogue of Microorganisms (GCM) 10K type strain sequencing project: providing services to taxonomists for standard genome sequencing and annotation.</title>
        <authorList>
            <consortium name="The Broad Institute Genomics Platform"/>
            <consortium name="The Broad Institute Genome Sequencing Center for Infectious Disease"/>
            <person name="Wu L."/>
            <person name="Ma J."/>
        </authorList>
    </citation>
    <scope>NUCLEOTIDE SEQUENCE [LARGE SCALE GENOMIC DNA]</scope>
    <source>
        <strain evidence="3">CGMCC 1.6784</strain>
    </source>
</reference>
<sequence length="278" mass="29552">MKSVSIVSVALGALALMLTHSTPLAAREPDGVAVHATAPTVLDPAKAYLLYRASTAKSGMFAITHVMGRIPSDDEMVAFLAARQQAYEKELPNLRKKAKNGPVPTVENFGFSYDGPSNAFALPVKDFAEDGEMRTYLVEVPPGTYVFYGTAVGTRALTNCNCLGTVKFAAQPGVVTFLGSLYADKVHKPSPVPNLEDNLGEQMFQYSFILGAAVVPADLDTVVPQVAAGLPLARAEYHAVGPFLQPGASWINRLAPVPGVLSYSEGKVVDVRTGKVLE</sequence>
<name>A0ABQ2JDL7_9SPHN</name>
<organism evidence="2 3">
    <name type="scientific">Novosphingobium indicum</name>
    <dbReference type="NCBI Taxonomy" id="462949"/>
    <lineage>
        <taxon>Bacteria</taxon>
        <taxon>Pseudomonadati</taxon>
        <taxon>Pseudomonadota</taxon>
        <taxon>Alphaproteobacteria</taxon>
        <taxon>Sphingomonadales</taxon>
        <taxon>Sphingomonadaceae</taxon>
        <taxon>Novosphingobium</taxon>
    </lineage>
</organism>
<dbReference type="EMBL" id="BMLK01000004">
    <property type="protein sequence ID" value="GGN45396.1"/>
    <property type="molecule type" value="Genomic_DNA"/>
</dbReference>
<dbReference type="Proteomes" id="UP000605099">
    <property type="component" value="Unassembled WGS sequence"/>
</dbReference>
<comment type="caution">
    <text evidence="2">The sequence shown here is derived from an EMBL/GenBank/DDBJ whole genome shotgun (WGS) entry which is preliminary data.</text>
</comment>
<gene>
    <name evidence="2" type="ORF">GCM10011349_11400</name>
</gene>
<feature type="chain" id="PRO_5045158173" evidence="1">
    <location>
        <begin position="26"/>
        <end position="278"/>
    </location>
</feature>
<evidence type="ECO:0000313" key="2">
    <source>
        <dbReference type="EMBL" id="GGN45396.1"/>
    </source>
</evidence>
<accession>A0ABQ2JDL7</accession>
<evidence type="ECO:0000313" key="3">
    <source>
        <dbReference type="Proteomes" id="UP000605099"/>
    </source>
</evidence>
<keyword evidence="1" id="KW-0732">Signal</keyword>
<proteinExistence type="predicted"/>
<feature type="signal peptide" evidence="1">
    <location>
        <begin position="1"/>
        <end position="25"/>
    </location>
</feature>
<keyword evidence="3" id="KW-1185">Reference proteome</keyword>
<protein>
    <submittedName>
        <fullName evidence="2">Uncharacterized protein</fullName>
    </submittedName>
</protein>
<dbReference type="RefSeq" id="WP_188818723.1">
    <property type="nucleotide sequence ID" value="NZ_BMLK01000004.1"/>
</dbReference>